<proteinExistence type="predicted"/>
<name>A0A8X6S827_TRICX</name>
<evidence type="ECO:0000313" key="1">
    <source>
        <dbReference type="EMBL" id="GFY09137.1"/>
    </source>
</evidence>
<accession>A0A8X6S827</accession>
<sequence length="118" mass="13887">MTIHRLVKEQNLRSYRPLRYLPLTPTHYQARCYWCWARSSWNHANCACTMFSDKSCFQLHPDDHRRRVRRHPGQGANPAFTIVHHTGPQPGIMVWRVIPFDSQILEAHLQYSGTSTPF</sequence>
<reference evidence="1" key="1">
    <citation type="submission" date="2020-08" db="EMBL/GenBank/DDBJ databases">
        <title>Multicomponent nature underlies the extraordinary mechanical properties of spider dragline silk.</title>
        <authorList>
            <person name="Kono N."/>
            <person name="Nakamura H."/>
            <person name="Mori M."/>
            <person name="Yoshida Y."/>
            <person name="Ohtoshi R."/>
            <person name="Malay A.D."/>
            <person name="Moran D.A.P."/>
            <person name="Tomita M."/>
            <person name="Numata K."/>
            <person name="Arakawa K."/>
        </authorList>
    </citation>
    <scope>NUCLEOTIDE SEQUENCE</scope>
</reference>
<comment type="caution">
    <text evidence="1">The sequence shown here is derived from an EMBL/GenBank/DDBJ whole genome shotgun (WGS) entry which is preliminary data.</text>
</comment>
<protein>
    <submittedName>
        <fullName evidence="1">Transposable element Tcb1 transposase</fullName>
    </submittedName>
</protein>
<dbReference type="GO" id="GO:0003676">
    <property type="term" value="F:nucleic acid binding"/>
    <property type="evidence" value="ECO:0007669"/>
    <property type="project" value="InterPro"/>
</dbReference>
<evidence type="ECO:0000313" key="2">
    <source>
        <dbReference type="Proteomes" id="UP000887159"/>
    </source>
</evidence>
<organism evidence="1 2">
    <name type="scientific">Trichonephila clavipes</name>
    <name type="common">Golden silk orbweaver</name>
    <name type="synonym">Nephila clavipes</name>
    <dbReference type="NCBI Taxonomy" id="2585209"/>
    <lineage>
        <taxon>Eukaryota</taxon>
        <taxon>Metazoa</taxon>
        <taxon>Ecdysozoa</taxon>
        <taxon>Arthropoda</taxon>
        <taxon>Chelicerata</taxon>
        <taxon>Arachnida</taxon>
        <taxon>Araneae</taxon>
        <taxon>Araneomorphae</taxon>
        <taxon>Entelegynae</taxon>
        <taxon>Araneoidea</taxon>
        <taxon>Nephilidae</taxon>
        <taxon>Trichonephila</taxon>
    </lineage>
</organism>
<dbReference type="AlphaFoldDB" id="A0A8X6S827"/>
<keyword evidence="2" id="KW-1185">Reference proteome</keyword>
<dbReference type="EMBL" id="BMAU01021284">
    <property type="protein sequence ID" value="GFY09137.1"/>
    <property type="molecule type" value="Genomic_DNA"/>
</dbReference>
<gene>
    <name evidence="1" type="primary">NCL1_17827</name>
    <name evidence="1" type="ORF">TNCV_4663281</name>
</gene>
<dbReference type="Proteomes" id="UP000887159">
    <property type="component" value="Unassembled WGS sequence"/>
</dbReference>
<dbReference type="InterPro" id="IPR036397">
    <property type="entry name" value="RNaseH_sf"/>
</dbReference>
<dbReference type="Gene3D" id="3.30.420.10">
    <property type="entry name" value="Ribonuclease H-like superfamily/Ribonuclease H"/>
    <property type="match status" value="1"/>
</dbReference>